<evidence type="ECO:0000256" key="1">
    <source>
        <dbReference type="SAM" id="SignalP"/>
    </source>
</evidence>
<dbReference type="Gene3D" id="3.90.1300.10">
    <property type="entry name" value="Amidase signature (AS) domain"/>
    <property type="match status" value="2"/>
</dbReference>
<dbReference type="InterPro" id="IPR023631">
    <property type="entry name" value="Amidase_dom"/>
</dbReference>
<keyword evidence="1" id="KW-0732">Signal</keyword>
<protein>
    <recommendedName>
        <fullName evidence="2">Amidase domain-containing protein</fullName>
    </recommendedName>
</protein>
<dbReference type="AlphaFoldDB" id="A0A978UUA7"/>
<dbReference type="Pfam" id="PF01425">
    <property type="entry name" value="Amidase"/>
    <property type="match status" value="1"/>
</dbReference>
<reference evidence="3" key="1">
    <citation type="journal article" date="2021" name="Front. Plant Sci.">
        <title>Chromosome-Scale Genome Assembly for Chinese Sour Jujube and Insights Into Its Genome Evolution and Domestication Signature.</title>
        <authorList>
            <person name="Shen L.-Y."/>
            <person name="Luo H."/>
            <person name="Wang X.-L."/>
            <person name="Wang X.-M."/>
            <person name="Qiu X.-J."/>
            <person name="Liu H."/>
            <person name="Zhou S.-S."/>
            <person name="Jia K.-H."/>
            <person name="Nie S."/>
            <person name="Bao Y.-T."/>
            <person name="Zhang R.-G."/>
            <person name="Yun Q.-Z."/>
            <person name="Chai Y.-H."/>
            <person name="Lu J.-Y."/>
            <person name="Li Y."/>
            <person name="Zhao S.-W."/>
            <person name="Mao J.-F."/>
            <person name="Jia S.-G."/>
            <person name="Mao Y.-M."/>
        </authorList>
    </citation>
    <scope>NUCLEOTIDE SEQUENCE</scope>
    <source>
        <strain evidence="3">AT0</strain>
        <tissue evidence="3">Leaf</tissue>
    </source>
</reference>
<feature type="signal peptide" evidence="1">
    <location>
        <begin position="1"/>
        <end position="25"/>
    </location>
</feature>
<feature type="chain" id="PRO_5037263185" description="Amidase domain-containing protein" evidence="1">
    <location>
        <begin position="26"/>
        <end position="479"/>
    </location>
</feature>
<comment type="caution">
    <text evidence="3">The sequence shown here is derived from an EMBL/GenBank/DDBJ whole genome shotgun (WGS) entry which is preliminary data.</text>
</comment>
<dbReference type="SUPFAM" id="SSF75304">
    <property type="entry name" value="Amidase signature (AS) enzymes"/>
    <property type="match status" value="1"/>
</dbReference>
<proteinExistence type="predicted"/>
<name>A0A978UUA7_ZIZJJ</name>
<dbReference type="PANTHER" id="PTHR42678:SF28">
    <property type="entry name" value="AMIDASE DOMAIN-CONTAINING PROTEIN"/>
    <property type="match status" value="1"/>
</dbReference>
<dbReference type="Proteomes" id="UP000813462">
    <property type="component" value="Unassembled WGS sequence"/>
</dbReference>
<evidence type="ECO:0000259" key="2">
    <source>
        <dbReference type="Pfam" id="PF01425"/>
    </source>
</evidence>
<dbReference type="EMBL" id="JAEACU010000009">
    <property type="protein sequence ID" value="KAH7518457.1"/>
    <property type="molecule type" value="Genomic_DNA"/>
</dbReference>
<accession>A0A978UUA7</accession>
<feature type="domain" description="Amidase" evidence="2">
    <location>
        <begin position="54"/>
        <end position="290"/>
    </location>
</feature>
<dbReference type="InterPro" id="IPR036928">
    <property type="entry name" value="AS_sf"/>
</dbReference>
<organism evidence="3 4">
    <name type="scientific">Ziziphus jujuba var. spinosa</name>
    <dbReference type="NCBI Taxonomy" id="714518"/>
    <lineage>
        <taxon>Eukaryota</taxon>
        <taxon>Viridiplantae</taxon>
        <taxon>Streptophyta</taxon>
        <taxon>Embryophyta</taxon>
        <taxon>Tracheophyta</taxon>
        <taxon>Spermatophyta</taxon>
        <taxon>Magnoliopsida</taxon>
        <taxon>eudicotyledons</taxon>
        <taxon>Gunneridae</taxon>
        <taxon>Pentapetalae</taxon>
        <taxon>rosids</taxon>
        <taxon>fabids</taxon>
        <taxon>Rosales</taxon>
        <taxon>Rhamnaceae</taxon>
        <taxon>Paliureae</taxon>
        <taxon>Ziziphus</taxon>
    </lineage>
</organism>
<dbReference type="PANTHER" id="PTHR42678">
    <property type="entry name" value="AMIDASE"/>
    <property type="match status" value="1"/>
</dbReference>
<evidence type="ECO:0000313" key="4">
    <source>
        <dbReference type="Proteomes" id="UP000813462"/>
    </source>
</evidence>
<sequence length="479" mass="50749">MELLRILSPFLSQLLLILLPQVSFAEFNTLPLKEATLADLQLGFKQNTLTSRQLVEFYLGQIQRLNPHLNAVTEVNPDALYEADKADHERRAKAPVSNSMLHGIPILLKDNIATKDKLNTTAGSFALLGSIVPRDSGVATKLRKAGAIILGKASMTEWAAFKSNNAPNGWSARGGQGVNPYNSSVTPCGSSSGSGIAVAANMAAVTLGTDTSGSILCPSSFNAAVGIRPTVGLTSRAGVVPISSRQDTIGVSILCLASSSALDENRPICRTVTDAVHVLDAIAGIDHDDIATIETSKQGGAVLVDHLKITNALEIFGNSSGERTALEIEFKIYLNAYLKELVSSPVRSLADVIAFNNKNSKLEKIKEYGQDILTSSQATKGIGNEWKAAVSNLGRLSKNGFEKLMKKNKLDALVTAGEIVSSVLAIGGFPGIIVPAGYEDGVPIGICFGGLRGAEPKLIEIAYAFEQATKIRNPPPLNF</sequence>
<gene>
    <name evidence="3" type="ORF">FEM48_Zijuj09G0173600</name>
</gene>
<evidence type="ECO:0000313" key="3">
    <source>
        <dbReference type="EMBL" id="KAH7518457.1"/>
    </source>
</evidence>